<dbReference type="RefSeq" id="WP_068679818.1">
    <property type="nucleotide sequence ID" value="NZ_LYPA01000030.1"/>
</dbReference>
<dbReference type="EMBL" id="LYPA01000030">
    <property type="protein sequence ID" value="OBR67926.1"/>
    <property type="molecule type" value="Genomic_DNA"/>
</dbReference>
<reference evidence="1 2" key="1">
    <citation type="submission" date="2016-05" db="EMBL/GenBank/DDBJ databases">
        <title>Paenibacillus oryzae. sp. nov., isolated from the rice root.</title>
        <authorList>
            <person name="Zhang J."/>
            <person name="Zhang X."/>
        </authorList>
    </citation>
    <scope>NUCLEOTIDE SEQUENCE [LARGE SCALE GENOMIC DNA]</scope>
    <source>
        <strain evidence="1 2">1DrF-4</strain>
    </source>
</reference>
<dbReference type="Proteomes" id="UP000092024">
    <property type="component" value="Unassembled WGS sequence"/>
</dbReference>
<evidence type="ECO:0000313" key="1">
    <source>
        <dbReference type="EMBL" id="OBR67926.1"/>
    </source>
</evidence>
<dbReference type="OrthoDB" id="2558990at2"/>
<dbReference type="InterPro" id="IPR029058">
    <property type="entry name" value="AB_hydrolase_fold"/>
</dbReference>
<evidence type="ECO:0008006" key="3">
    <source>
        <dbReference type="Google" id="ProtNLM"/>
    </source>
</evidence>
<proteinExistence type="predicted"/>
<keyword evidence="2" id="KW-1185">Reference proteome</keyword>
<dbReference type="STRING" id="1844972.A7K91_18485"/>
<dbReference type="SUPFAM" id="SSF53474">
    <property type="entry name" value="alpha/beta-Hydrolases"/>
    <property type="match status" value="1"/>
</dbReference>
<protein>
    <recommendedName>
        <fullName evidence="3">Fungal lipase-like domain-containing protein</fullName>
    </recommendedName>
</protein>
<dbReference type="Gene3D" id="3.40.50.1820">
    <property type="entry name" value="alpha/beta hydrolase"/>
    <property type="match status" value="1"/>
</dbReference>
<sequence>MTVKPSHINIYLLAGVKTASSCFTACKKMLEDQLSQDGRQGKVHVVFPYGDYNRNLVKQVLEVRSDISGGSKGERIGGRQAAKEIKQTLGGSEQVLLIGHSGGGAAAYQAARLLEQEGLENFRVVQIGSPKTPIEPRLQDKVSYFHAVDDTGKISDPISFIGTWGGWIMSKGVVPIWNSFKYAPGYMEGIPTIGGHADYFRHTEPFMDTESRCNLDKTMERVQAWLKGWL</sequence>
<organism evidence="1 2">
    <name type="scientific">Paenibacillus oryzae</name>
    <dbReference type="NCBI Taxonomy" id="1844972"/>
    <lineage>
        <taxon>Bacteria</taxon>
        <taxon>Bacillati</taxon>
        <taxon>Bacillota</taxon>
        <taxon>Bacilli</taxon>
        <taxon>Bacillales</taxon>
        <taxon>Paenibacillaceae</taxon>
        <taxon>Paenibacillus</taxon>
    </lineage>
</organism>
<comment type="caution">
    <text evidence="1">The sequence shown here is derived from an EMBL/GenBank/DDBJ whole genome shotgun (WGS) entry which is preliminary data.</text>
</comment>
<dbReference type="AlphaFoldDB" id="A0A1A5YQN2"/>
<accession>A0A1A5YQN2</accession>
<gene>
    <name evidence="1" type="ORF">A7K91_18485</name>
</gene>
<name>A0A1A5YQN2_9BACL</name>
<evidence type="ECO:0000313" key="2">
    <source>
        <dbReference type="Proteomes" id="UP000092024"/>
    </source>
</evidence>